<dbReference type="Proteomes" id="UP000280444">
    <property type="component" value="Unassembled WGS sequence"/>
</dbReference>
<dbReference type="InterPro" id="IPR043519">
    <property type="entry name" value="NT_sf"/>
</dbReference>
<evidence type="ECO:0000313" key="3">
    <source>
        <dbReference type="Proteomes" id="UP000280444"/>
    </source>
</evidence>
<dbReference type="AlphaFoldDB" id="A0A3P1SHC2"/>
<reference evidence="2 3" key="1">
    <citation type="submission" date="2018-11" db="EMBL/GenBank/DDBJ databases">
        <title>Genomes From Bacteria Associated with the Canine Oral Cavity: a Test Case for Automated Genome-Based Taxonomic Assignment.</title>
        <authorList>
            <person name="Coil D.A."/>
            <person name="Jospin G."/>
            <person name="Darling A.E."/>
            <person name="Wallis C."/>
            <person name="Davis I.J."/>
            <person name="Harris S."/>
            <person name="Eisen J.A."/>
            <person name="Holcombe L.J."/>
            <person name="O'Flynn C."/>
        </authorList>
    </citation>
    <scope>NUCLEOTIDE SEQUENCE [LARGE SCALE GENOMIC DNA]</scope>
    <source>
        <strain evidence="2 3">OH770</strain>
    </source>
</reference>
<evidence type="ECO:0000259" key="1">
    <source>
        <dbReference type="Pfam" id="PF04607"/>
    </source>
</evidence>
<keyword evidence="3" id="KW-1185">Reference proteome</keyword>
<dbReference type="InterPro" id="IPR007685">
    <property type="entry name" value="RelA_SpoT"/>
</dbReference>
<dbReference type="Pfam" id="PF04607">
    <property type="entry name" value="RelA_SpoT"/>
    <property type="match status" value="1"/>
</dbReference>
<comment type="caution">
    <text evidence="2">The sequence shown here is derived from an EMBL/GenBank/DDBJ whole genome shotgun (WGS) entry which is preliminary data.</text>
</comment>
<feature type="domain" description="RelA/SpoT" evidence="1">
    <location>
        <begin position="2"/>
        <end position="38"/>
    </location>
</feature>
<proteinExistence type="predicted"/>
<sequence length="108" mass="12150">MQEPRASGYRAIHLIVKQDGFLIEVQLRTQTTHQWASDAEAFSALFGENYKQDGDSVIQEFLRLRALLENTPDDAHKAADVSTFTALAQKVRSMLKGLPNESEEVNDE</sequence>
<accession>A0A3P1SHC2</accession>
<evidence type="ECO:0000313" key="2">
    <source>
        <dbReference type="EMBL" id="RRC95722.1"/>
    </source>
</evidence>
<name>A0A3P1SHC2_9ACTO</name>
<organism evidence="2 3">
    <name type="scientific">Schaalia canis</name>
    <dbReference type="NCBI Taxonomy" id="100469"/>
    <lineage>
        <taxon>Bacteria</taxon>
        <taxon>Bacillati</taxon>
        <taxon>Actinomycetota</taxon>
        <taxon>Actinomycetes</taxon>
        <taxon>Actinomycetales</taxon>
        <taxon>Actinomycetaceae</taxon>
        <taxon>Schaalia</taxon>
    </lineage>
</organism>
<dbReference type="EMBL" id="RQZF01000003">
    <property type="protein sequence ID" value="RRC95722.1"/>
    <property type="molecule type" value="Genomic_DNA"/>
</dbReference>
<dbReference type="RefSeq" id="WP_124869763.1">
    <property type="nucleotide sequence ID" value="NZ_RQZF01000003.1"/>
</dbReference>
<dbReference type="OrthoDB" id="9789634at2"/>
<gene>
    <name evidence="2" type="ORF">EII11_04790</name>
</gene>
<dbReference type="GO" id="GO:0015969">
    <property type="term" value="P:guanosine tetraphosphate metabolic process"/>
    <property type="evidence" value="ECO:0007669"/>
    <property type="project" value="InterPro"/>
</dbReference>
<dbReference type="SUPFAM" id="SSF81301">
    <property type="entry name" value="Nucleotidyltransferase"/>
    <property type="match status" value="1"/>
</dbReference>
<protein>
    <recommendedName>
        <fullName evidence="1">RelA/SpoT domain-containing protein</fullName>
    </recommendedName>
</protein>